<evidence type="ECO:0000313" key="3">
    <source>
        <dbReference type="EMBL" id="KZE50716.1"/>
    </source>
</evidence>
<dbReference type="EMBL" id="LQQY01000009">
    <property type="protein sequence ID" value="KZE50716.1"/>
    <property type="molecule type" value="Genomic_DNA"/>
</dbReference>
<sequence>MSKLTWLPALVMIPLLAACNQGIANGDKEVTPEMDNVISTAIVEHNEPKFEKTDEQFEVHKIYGTKEGDGTIDVYLYTLYEGYDLATGDDIQAGASLPAHIQLKEEGNHYTVVKYEEPDDGSTHQSSLESMFPKKLAKKAMKDEGSAAGLDQDMKKKVHAWLEES</sequence>
<dbReference type="PATRIC" id="fig|189381.11.peg.443"/>
<dbReference type="RefSeq" id="WP_048005180.1">
    <property type="nucleotide sequence ID" value="NZ_CP047095.1"/>
</dbReference>
<organism evidence="3 4">
    <name type="scientific">Rossellomorea marisflavi</name>
    <dbReference type="NCBI Taxonomy" id="189381"/>
    <lineage>
        <taxon>Bacteria</taxon>
        <taxon>Bacillati</taxon>
        <taxon>Bacillota</taxon>
        <taxon>Bacilli</taxon>
        <taxon>Bacillales</taxon>
        <taxon>Bacillaceae</taxon>
        <taxon>Rossellomorea</taxon>
    </lineage>
</organism>
<feature type="compositionally biased region" description="Basic and acidic residues" evidence="1">
    <location>
        <begin position="152"/>
        <end position="165"/>
    </location>
</feature>
<protein>
    <submittedName>
        <fullName evidence="3">Uncharacterized protein</fullName>
    </submittedName>
</protein>
<dbReference type="OrthoDB" id="2381403at2"/>
<feature type="region of interest" description="Disordered" evidence="1">
    <location>
        <begin position="136"/>
        <end position="165"/>
    </location>
</feature>
<reference evidence="4" key="1">
    <citation type="submission" date="2016-01" db="EMBL/GenBank/DDBJ databases">
        <title>Whole genome sequencing of Bhargavaea cecembensis T14.</title>
        <authorList>
            <person name="Hong K.W."/>
        </authorList>
    </citation>
    <scope>NUCLEOTIDE SEQUENCE [LARGE SCALE GENOMIC DNA]</scope>
    <source>
        <strain evidence="4">M19</strain>
    </source>
</reference>
<dbReference type="PROSITE" id="PS51257">
    <property type="entry name" value="PROKAR_LIPOPROTEIN"/>
    <property type="match status" value="1"/>
</dbReference>
<evidence type="ECO:0000256" key="1">
    <source>
        <dbReference type="SAM" id="MobiDB-lite"/>
    </source>
</evidence>
<name>A0A0J5VC05_9BACI</name>
<accession>A0A0J5VC05</accession>
<dbReference type="AlphaFoldDB" id="A0A0J5VC05"/>
<evidence type="ECO:0000313" key="4">
    <source>
        <dbReference type="Proteomes" id="UP000076510"/>
    </source>
</evidence>
<comment type="caution">
    <text evidence="3">The sequence shown here is derived from an EMBL/GenBank/DDBJ whole genome shotgun (WGS) entry which is preliminary data.</text>
</comment>
<evidence type="ECO:0000256" key="2">
    <source>
        <dbReference type="SAM" id="SignalP"/>
    </source>
</evidence>
<proteinExistence type="predicted"/>
<gene>
    <name evidence="3" type="ORF">AV649_15100</name>
</gene>
<feature type="signal peptide" evidence="2">
    <location>
        <begin position="1"/>
        <end position="17"/>
    </location>
</feature>
<feature type="chain" id="PRO_5038596268" evidence="2">
    <location>
        <begin position="18"/>
        <end position="165"/>
    </location>
</feature>
<dbReference type="Proteomes" id="UP000076510">
    <property type="component" value="Unassembled WGS sequence"/>
</dbReference>
<keyword evidence="2" id="KW-0732">Signal</keyword>